<dbReference type="SUPFAM" id="SSF56219">
    <property type="entry name" value="DNase I-like"/>
    <property type="match status" value="1"/>
</dbReference>
<reference evidence="2 3" key="1">
    <citation type="submission" date="2018-05" db="EMBL/GenBank/DDBJ databases">
        <title>Genomic Encyclopedia of Type Strains, Phase IV (KMG-IV): sequencing the most valuable type-strain genomes for metagenomic binning, comparative biology and taxonomic classification.</title>
        <authorList>
            <person name="Goeker M."/>
        </authorList>
    </citation>
    <scope>NUCLEOTIDE SEQUENCE [LARGE SCALE GENOMIC DNA]</scope>
    <source>
        <strain evidence="2 3">DSM 100333</strain>
    </source>
</reference>
<feature type="domain" description="Endonuclease/exonuclease/phosphatase" evidence="1">
    <location>
        <begin position="13"/>
        <end position="308"/>
    </location>
</feature>
<organism evidence="2 3">
    <name type="scientific">Hallella colorans</name>
    <dbReference type="NCBI Taxonomy" id="1703337"/>
    <lineage>
        <taxon>Bacteria</taxon>
        <taxon>Pseudomonadati</taxon>
        <taxon>Bacteroidota</taxon>
        <taxon>Bacteroidia</taxon>
        <taxon>Bacteroidales</taxon>
        <taxon>Prevotellaceae</taxon>
        <taxon>Hallella</taxon>
    </lineage>
</organism>
<accession>A0A2U0UH07</accession>
<dbReference type="AlphaFoldDB" id="A0A2U0UH07"/>
<comment type="caution">
    <text evidence="2">The sequence shown here is derived from an EMBL/GenBank/DDBJ whole genome shotgun (WGS) entry which is preliminary data.</text>
</comment>
<dbReference type="PANTHER" id="PTHR42834:SF1">
    <property type="entry name" value="ENDONUCLEASE_EXONUCLEASE_PHOSPHATASE FAMILY PROTEIN (AFU_ORTHOLOGUE AFUA_3G09210)"/>
    <property type="match status" value="1"/>
</dbReference>
<evidence type="ECO:0000313" key="3">
    <source>
        <dbReference type="Proteomes" id="UP000245870"/>
    </source>
</evidence>
<dbReference type="OrthoDB" id="9802724at2"/>
<dbReference type="InterPro" id="IPR036691">
    <property type="entry name" value="Endo/exonu/phosph_ase_sf"/>
</dbReference>
<keyword evidence="3" id="KW-1185">Reference proteome</keyword>
<gene>
    <name evidence="2" type="ORF">C7379_10563</name>
</gene>
<dbReference type="Pfam" id="PF19580">
    <property type="entry name" value="Exo_endo_phos_3"/>
    <property type="match status" value="1"/>
</dbReference>
<dbReference type="GO" id="GO:0004519">
    <property type="term" value="F:endonuclease activity"/>
    <property type="evidence" value="ECO:0007669"/>
    <property type="project" value="UniProtKB-KW"/>
</dbReference>
<proteinExistence type="predicted"/>
<dbReference type="EMBL" id="QENY01000005">
    <property type="protein sequence ID" value="PVX56942.1"/>
    <property type="molecule type" value="Genomic_DNA"/>
</dbReference>
<evidence type="ECO:0000259" key="1">
    <source>
        <dbReference type="Pfam" id="PF19580"/>
    </source>
</evidence>
<sequence>MCLVALLVSFLTVVELNCENLFDTVDDSLKRDESFLPASNYHWTPNRYWRKLNRVGQAILSCGMLDSLQVVPDLVALTEVENDSVMRDLTCRSLLRQAGYSYVMTDSPDERGIDVALLYSPFAFRLLRYHSIRIAPMSHFGATRDILYVSGEVISGDTLHVFVVHAPSRSGGERFTRPYRLHVARHLCHAIDSLRATTPTPRIIVMGDFNDYTDDAAMLLLRSKNLTDISARAHGRHGAKGTYRYHGDWGSLDHVLCDSSMAARLVECHVNDAPFLLCDDDKYGGVKPRRTYLGPRYLGGFSDHLPLVSVFRMGEAQGR</sequence>
<dbReference type="RefSeq" id="WP_116616094.1">
    <property type="nucleotide sequence ID" value="NZ_QENY01000005.1"/>
</dbReference>
<keyword evidence="2" id="KW-0540">Nuclease</keyword>
<protein>
    <submittedName>
        <fullName evidence="2">Endonuclease/exonuclease/phosphatase family protein</fullName>
    </submittedName>
</protein>
<name>A0A2U0UH07_9BACT</name>
<dbReference type="Proteomes" id="UP000245870">
    <property type="component" value="Unassembled WGS sequence"/>
</dbReference>
<evidence type="ECO:0000313" key="2">
    <source>
        <dbReference type="EMBL" id="PVX56942.1"/>
    </source>
</evidence>
<dbReference type="Gene3D" id="3.60.10.10">
    <property type="entry name" value="Endonuclease/exonuclease/phosphatase"/>
    <property type="match status" value="1"/>
</dbReference>
<dbReference type="PANTHER" id="PTHR42834">
    <property type="entry name" value="ENDONUCLEASE/EXONUCLEASE/PHOSPHATASE FAMILY PROTEIN (AFU_ORTHOLOGUE AFUA_3G09210)"/>
    <property type="match status" value="1"/>
</dbReference>
<keyword evidence="2" id="KW-0378">Hydrolase</keyword>
<dbReference type="GO" id="GO:0004527">
    <property type="term" value="F:exonuclease activity"/>
    <property type="evidence" value="ECO:0007669"/>
    <property type="project" value="UniProtKB-KW"/>
</dbReference>
<keyword evidence="2" id="KW-0269">Exonuclease</keyword>
<dbReference type="InterPro" id="IPR005135">
    <property type="entry name" value="Endo/exonuclease/phosphatase"/>
</dbReference>
<keyword evidence="2" id="KW-0255">Endonuclease</keyword>